<proteinExistence type="predicted"/>
<organism evidence="1 2">
    <name type="scientific">Salipiger marinus</name>
    <dbReference type="NCBI Taxonomy" id="555512"/>
    <lineage>
        <taxon>Bacteria</taxon>
        <taxon>Pseudomonadati</taxon>
        <taxon>Pseudomonadota</taxon>
        <taxon>Alphaproteobacteria</taxon>
        <taxon>Rhodobacterales</taxon>
        <taxon>Roseobacteraceae</taxon>
        <taxon>Salipiger</taxon>
    </lineage>
</organism>
<dbReference type="PANTHER" id="PTHR30143">
    <property type="entry name" value="ACID HYDRATASE"/>
    <property type="match status" value="1"/>
</dbReference>
<dbReference type="InterPro" id="IPR036663">
    <property type="entry name" value="Fumarylacetoacetase_C_sf"/>
</dbReference>
<keyword evidence="2" id="KW-1185">Reference proteome</keyword>
<reference evidence="1 2" key="1">
    <citation type="submission" date="2016-10" db="EMBL/GenBank/DDBJ databases">
        <authorList>
            <person name="de Groot N.N."/>
        </authorList>
    </citation>
    <scope>NUCLEOTIDE SEQUENCE [LARGE SCALE GENOMIC DNA]</scope>
    <source>
        <strain evidence="1 2">DSM 26424</strain>
    </source>
</reference>
<gene>
    <name evidence="1" type="ORF">SAMN04487993_1006185</name>
</gene>
<name>A0A1G8LIF5_9RHOB</name>
<dbReference type="Proteomes" id="UP000199093">
    <property type="component" value="Unassembled WGS sequence"/>
</dbReference>
<dbReference type="EMBL" id="FNEJ01000006">
    <property type="protein sequence ID" value="SDI55522.1"/>
    <property type="molecule type" value="Genomic_DNA"/>
</dbReference>
<dbReference type="STRING" id="555512.SAMN04487993_1006185"/>
<accession>A0A1G8LIF5</accession>
<dbReference type="PANTHER" id="PTHR30143:SF0">
    <property type="entry name" value="2-KETO-4-PENTENOATE HYDRATASE"/>
    <property type="match status" value="1"/>
</dbReference>
<dbReference type="OrthoDB" id="9792137at2"/>
<dbReference type="GO" id="GO:0005737">
    <property type="term" value="C:cytoplasm"/>
    <property type="evidence" value="ECO:0007669"/>
    <property type="project" value="TreeGrafter"/>
</dbReference>
<dbReference type="GO" id="GO:0008684">
    <property type="term" value="F:2-oxopent-4-enoate hydratase activity"/>
    <property type="evidence" value="ECO:0007669"/>
    <property type="project" value="TreeGrafter"/>
</dbReference>
<sequence>MTDPHPFTEALLTAYQTRTRVSPETGLPQTRDEALAVQAAVSAARGAVAGFKVAGQGDAPPILAPIAACDVVQEGGSRPLGDRFAVEMEIGFRLDKPLPQDGFPASPQEYFTPHLVLELVDQRIDGAVAEQPLPRLADAQLNAGLVVGPALADWDGRDFTTLTSRLLANGTALLDGEATVPGGSALAHLELLCASVGDHCGGLVPGQIVITGSLCGCPWFDTPTDIEGHVDGFGSIRVRLA</sequence>
<protein>
    <submittedName>
        <fullName evidence="1">2-keto-4-pentenoate hydratase</fullName>
    </submittedName>
</protein>
<dbReference type="SUPFAM" id="SSF56529">
    <property type="entry name" value="FAH"/>
    <property type="match status" value="1"/>
</dbReference>
<dbReference type="RefSeq" id="WP_089845941.1">
    <property type="nucleotide sequence ID" value="NZ_FNEJ01000006.1"/>
</dbReference>
<dbReference type="InterPro" id="IPR050772">
    <property type="entry name" value="Hydratase-Decarb/MhpD_sf"/>
</dbReference>
<dbReference type="AlphaFoldDB" id="A0A1G8LIF5"/>
<evidence type="ECO:0000313" key="2">
    <source>
        <dbReference type="Proteomes" id="UP000199093"/>
    </source>
</evidence>
<evidence type="ECO:0000313" key="1">
    <source>
        <dbReference type="EMBL" id="SDI55522.1"/>
    </source>
</evidence>
<dbReference type="Gene3D" id="3.90.850.10">
    <property type="entry name" value="Fumarylacetoacetase-like, C-terminal domain"/>
    <property type="match status" value="1"/>
</dbReference>